<evidence type="ECO:0000313" key="11">
    <source>
        <dbReference type="EMBL" id="CAB3988963.1"/>
    </source>
</evidence>
<dbReference type="PANTHER" id="PTHR10589:SF16">
    <property type="entry name" value="UBIQUITIN CARBOXYL-TERMINAL HYDROLASE ISOZYME L5"/>
    <property type="match status" value="1"/>
</dbReference>
<keyword evidence="12" id="KW-1185">Reference proteome</keyword>
<feature type="site" description="Important for enzyme activity" evidence="8">
    <location>
        <position position="177"/>
    </location>
</feature>
<gene>
    <name evidence="11" type="ORF">PACLA_8A025450</name>
</gene>
<dbReference type="Pfam" id="PF01088">
    <property type="entry name" value="Peptidase_C12"/>
    <property type="match status" value="1"/>
</dbReference>
<dbReference type="EMBL" id="CACRXK020001412">
    <property type="protein sequence ID" value="CAB3988963.1"/>
    <property type="molecule type" value="Genomic_DNA"/>
</dbReference>
<dbReference type="PRINTS" id="PR00707">
    <property type="entry name" value="UBCTHYDRLASE"/>
</dbReference>
<feature type="active site" description="Nucleophile" evidence="8">
    <location>
        <position position="87"/>
    </location>
</feature>
<reference evidence="11" key="1">
    <citation type="submission" date="2020-04" db="EMBL/GenBank/DDBJ databases">
        <authorList>
            <person name="Alioto T."/>
            <person name="Alioto T."/>
            <person name="Gomez Garrido J."/>
        </authorList>
    </citation>
    <scope>NUCLEOTIDE SEQUENCE</scope>
    <source>
        <strain evidence="11">A484AB</strain>
    </source>
</reference>
<evidence type="ECO:0000256" key="1">
    <source>
        <dbReference type="ARBA" id="ARBA00000707"/>
    </source>
</evidence>
<evidence type="ECO:0000259" key="10">
    <source>
        <dbReference type="PROSITE" id="PS52048"/>
    </source>
</evidence>
<evidence type="ECO:0000256" key="3">
    <source>
        <dbReference type="ARBA" id="ARBA00022670"/>
    </source>
</evidence>
<evidence type="ECO:0000256" key="5">
    <source>
        <dbReference type="ARBA" id="ARBA00022801"/>
    </source>
</evidence>
<protein>
    <recommendedName>
        <fullName evidence="7 9">Ubiquitin carboxyl-terminal hydrolase</fullName>
        <ecNumber evidence="7 9">3.4.19.12</ecNumber>
    </recommendedName>
</protein>
<feature type="domain" description="UCH catalytic" evidence="10">
    <location>
        <begin position="6"/>
        <end position="223"/>
    </location>
</feature>
<dbReference type="InterPro" id="IPR038765">
    <property type="entry name" value="Papain-like_cys_pep_sf"/>
</dbReference>
<dbReference type="CDD" id="cd09617">
    <property type="entry name" value="Peptidase_C12_UCH37_BAP1"/>
    <property type="match status" value="1"/>
</dbReference>
<evidence type="ECO:0000313" key="12">
    <source>
        <dbReference type="Proteomes" id="UP001152795"/>
    </source>
</evidence>
<dbReference type="InterPro" id="IPR017390">
    <property type="entry name" value="Ubiquitinyl_hydrolase_UCH37"/>
</dbReference>
<evidence type="ECO:0000256" key="4">
    <source>
        <dbReference type="ARBA" id="ARBA00022786"/>
    </source>
</evidence>
<accession>A0A7D9HRR5</accession>
<feature type="active site" description="Proton donor" evidence="8">
    <location>
        <position position="162"/>
    </location>
</feature>
<dbReference type="Gene3D" id="1.20.58.860">
    <property type="match status" value="1"/>
</dbReference>
<comment type="caution">
    <text evidence="11">The sequence shown here is derived from an EMBL/GenBank/DDBJ whole genome shotgun (WGS) entry which is preliminary data.</text>
</comment>
<name>A0A7D9HRR5_PARCT</name>
<proteinExistence type="inferred from homology"/>
<dbReference type="AlphaFoldDB" id="A0A7D9HRR5"/>
<dbReference type="FunFam" id="3.40.532.10:FF:000009">
    <property type="entry name" value="Ubiquitin carboxyl-terminal hydrolase"/>
    <property type="match status" value="1"/>
</dbReference>
<dbReference type="GO" id="GO:0004843">
    <property type="term" value="F:cysteine-type deubiquitinase activity"/>
    <property type="evidence" value="ECO:0007669"/>
    <property type="project" value="UniProtKB-UniRule"/>
</dbReference>
<dbReference type="Pfam" id="PF18031">
    <property type="entry name" value="UCH_C"/>
    <property type="match status" value="1"/>
</dbReference>
<comment type="catalytic activity">
    <reaction evidence="1 7 8 9">
        <text>Thiol-dependent hydrolysis of ester, thioester, amide, peptide and isopeptide bonds formed by the C-terminal Gly of ubiquitin (a 76-residue protein attached to proteins as an intracellular targeting signal).</text>
        <dbReference type="EC" id="3.4.19.12"/>
    </reaction>
</comment>
<dbReference type="GO" id="GO:0006511">
    <property type="term" value="P:ubiquitin-dependent protein catabolic process"/>
    <property type="evidence" value="ECO:0007669"/>
    <property type="project" value="UniProtKB-UniRule"/>
</dbReference>
<dbReference type="GO" id="GO:0005737">
    <property type="term" value="C:cytoplasm"/>
    <property type="evidence" value="ECO:0007669"/>
    <property type="project" value="TreeGrafter"/>
</dbReference>
<dbReference type="PANTHER" id="PTHR10589">
    <property type="entry name" value="UBIQUITIN CARBOXYL-TERMINAL HYDROLASE"/>
    <property type="match status" value="1"/>
</dbReference>
<dbReference type="InterPro" id="IPR041507">
    <property type="entry name" value="UCH_C"/>
</dbReference>
<keyword evidence="6 7" id="KW-0788">Thiol protease</keyword>
<evidence type="ECO:0000256" key="8">
    <source>
        <dbReference type="PROSITE-ProRule" id="PRU01393"/>
    </source>
</evidence>
<comment type="similarity">
    <text evidence="2 7 8 9">Belongs to the peptidase C12 family.</text>
</comment>
<dbReference type="InterPro" id="IPR001578">
    <property type="entry name" value="Peptidase_C12_UCH"/>
</dbReference>
<dbReference type="EC" id="3.4.19.12" evidence="7 9"/>
<dbReference type="GO" id="GO:0016579">
    <property type="term" value="P:protein deubiquitination"/>
    <property type="evidence" value="ECO:0007669"/>
    <property type="project" value="InterPro"/>
</dbReference>
<feature type="site" description="Transition state stabilizer" evidence="8">
    <location>
        <position position="81"/>
    </location>
</feature>
<keyword evidence="3 7" id="KW-0645">Protease</keyword>
<dbReference type="OrthoDB" id="1924260at2759"/>
<evidence type="ECO:0000256" key="7">
    <source>
        <dbReference type="PIRNR" id="PIRNR038120"/>
    </source>
</evidence>
<keyword evidence="4 7" id="KW-0833">Ubl conjugation pathway</keyword>
<keyword evidence="5 7" id="KW-0378">Hydrolase</keyword>
<sequence length="331" mass="37373">MADNGDWCLIESDPGVFTELIRGFGCTGLQVEELYSLDESSFESLRPVHGLIFLFKWKAGDEPSGPIVQDSRLDNIFFAKQVINNACATQAILSIILNTNHQDVDLGPILTEFKDFSASFDANLKGLTLTNSNPIRQVHNSFSRQQIFEIDGPAKKDEDVFHFIAYVPINNRLYELDGLREGPIDLGPCSADSWLNEVKPVIERRIQKYSSEEIHFNLMAVVADRKQAFLKEIEALNHQKRQLVEQGSDVMDTDNATSIQSIEANIVKYQGLVAAEDDKMLRYKVENVRRKHNYLPLIVEILKVLGQEGKLVALVEKARQSKPKKLVQEAL</sequence>
<evidence type="ECO:0000256" key="2">
    <source>
        <dbReference type="ARBA" id="ARBA00009326"/>
    </source>
</evidence>
<dbReference type="PROSITE" id="PS52048">
    <property type="entry name" value="UCH_DOMAIN"/>
    <property type="match status" value="1"/>
</dbReference>
<evidence type="ECO:0000256" key="9">
    <source>
        <dbReference type="RuleBase" id="RU361215"/>
    </source>
</evidence>
<dbReference type="PROSITE" id="PS52049">
    <property type="entry name" value="ULD"/>
    <property type="match status" value="1"/>
</dbReference>
<dbReference type="Proteomes" id="UP001152795">
    <property type="component" value="Unassembled WGS sequence"/>
</dbReference>
<dbReference type="SUPFAM" id="SSF54001">
    <property type="entry name" value="Cysteine proteinases"/>
    <property type="match status" value="1"/>
</dbReference>
<organism evidence="11 12">
    <name type="scientific">Paramuricea clavata</name>
    <name type="common">Red gorgonian</name>
    <name type="synonym">Violescent sea-whip</name>
    <dbReference type="NCBI Taxonomy" id="317549"/>
    <lineage>
        <taxon>Eukaryota</taxon>
        <taxon>Metazoa</taxon>
        <taxon>Cnidaria</taxon>
        <taxon>Anthozoa</taxon>
        <taxon>Octocorallia</taxon>
        <taxon>Malacalcyonacea</taxon>
        <taxon>Plexauridae</taxon>
        <taxon>Paramuricea</taxon>
    </lineage>
</organism>
<evidence type="ECO:0000256" key="6">
    <source>
        <dbReference type="ARBA" id="ARBA00022807"/>
    </source>
</evidence>
<dbReference type="InterPro" id="IPR036959">
    <property type="entry name" value="Peptidase_C12_UCH_sf"/>
</dbReference>
<dbReference type="PIRSF" id="PIRSF038120">
    <property type="entry name" value="Ubiquitinyl_hydrolase_UCH37"/>
    <property type="match status" value="1"/>
</dbReference>
<dbReference type="Gene3D" id="3.40.532.10">
    <property type="entry name" value="Peptidase C12, ubiquitin carboxyl-terminal hydrolase"/>
    <property type="match status" value="1"/>
</dbReference>